<feature type="domain" description="TNase-like" evidence="1">
    <location>
        <begin position="2"/>
        <end position="114"/>
    </location>
</feature>
<name>A0A218ML12_9VIRU</name>
<dbReference type="Pfam" id="PF00565">
    <property type="entry name" value="SNase"/>
    <property type="match status" value="1"/>
</dbReference>
<proteinExistence type="predicted"/>
<keyword evidence="2" id="KW-0255">Endonuclease</keyword>
<organism evidence="2">
    <name type="scientific">uncultured virus</name>
    <dbReference type="NCBI Taxonomy" id="340016"/>
    <lineage>
        <taxon>Viruses</taxon>
        <taxon>environmental samples</taxon>
    </lineage>
</organism>
<evidence type="ECO:0000313" key="2">
    <source>
        <dbReference type="EMBL" id="ASE99957.1"/>
    </source>
</evidence>
<dbReference type="EMBL" id="KY052808">
    <property type="protein sequence ID" value="ASE99957.1"/>
    <property type="molecule type" value="Genomic_DNA"/>
</dbReference>
<keyword evidence="2" id="KW-0378">Hydrolase</keyword>
<dbReference type="InterPro" id="IPR016071">
    <property type="entry name" value="Staphylococal_nuclease_OB-fold"/>
</dbReference>
<dbReference type="PROSITE" id="PS50830">
    <property type="entry name" value="TNASE_3"/>
    <property type="match status" value="1"/>
</dbReference>
<sequence>MYTYKAKLDRVVDGDTVDAHIDLGFDISVHKRIRLAGIDSPESRTRDLEEKQRGLASKDRLIDLLKDGEFTLESKEVGKYGRVLGVLLIDDLNINNTLVEEGYAVEYWGGKKKK</sequence>
<keyword evidence="2" id="KW-0540">Nuclease</keyword>
<dbReference type="SMART" id="SM00318">
    <property type="entry name" value="SNc"/>
    <property type="match status" value="1"/>
</dbReference>
<dbReference type="InterPro" id="IPR035437">
    <property type="entry name" value="SNase_OB-fold_sf"/>
</dbReference>
<reference evidence="2" key="1">
    <citation type="submission" date="2016-10" db="EMBL/GenBank/DDBJ databases">
        <authorList>
            <person name="Varghese N."/>
        </authorList>
    </citation>
    <scope>NUCLEOTIDE SEQUENCE</scope>
</reference>
<reference evidence="2" key="2">
    <citation type="journal article" date="2017" name="Nat. Commun.">
        <title>Single-virus genomics reveals hidden cosmopolitan and abundant viruses.</title>
        <authorList>
            <person name="Martinez-Hernandez F."/>
            <person name="Fornas O."/>
            <person name="Lluesma Gomez M."/>
            <person name="Bolduc B."/>
            <person name="de la Cruz Pena M.J."/>
            <person name="Martinez J.M."/>
            <person name="Anton J."/>
            <person name="Gasol J.M."/>
            <person name="Rosselli R."/>
            <person name="Rodriguez-Valera F."/>
            <person name="Sullivan M.B."/>
            <person name="Acinas S.G."/>
            <person name="Martinez-Garcia M."/>
        </authorList>
    </citation>
    <scope>NUCLEOTIDE SEQUENCE</scope>
</reference>
<protein>
    <submittedName>
        <fullName evidence="2">Putative endonuclease</fullName>
    </submittedName>
</protein>
<evidence type="ECO:0000259" key="1">
    <source>
        <dbReference type="PROSITE" id="PS50830"/>
    </source>
</evidence>
<dbReference type="Gene3D" id="2.40.50.90">
    <property type="match status" value="1"/>
</dbReference>
<dbReference type="SUPFAM" id="SSF50199">
    <property type="entry name" value="Staphylococcal nuclease"/>
    <property type="match status" value="1"/>
</dbReference>
<dbReference type="GO" id="GO:0004519">
    <property type="term" value="F:endonuclease activity"/>
    <property type="evidence" value="ECO:0007669"/>
    <property type="project" value="UniProtKB-KW"/>
</dbReference>
<accession>A0A218ML12</accession>